<reference evidence="2" key="1">
    <citation type="submission" date="2016-10" db="EMBL/GenBank/DDBJ databases">
        <authorList>
            <person name="Varghese N."/>
            <person name="Submissions S."/>
        </authorList>
    </citation>
    <scope>NUCLEOTIDE SEQUENCE [LARGE SCALE GENOMIC DNA]</scope>
    <source>
        <strain evidence="2">UNC267MFSha1.1M11</strain>
    </source>
</reference>
<dbReference type="STRING" id="1502745.SAMN02799620_06368"/>
<proteinExistence type="predicted"/>
<dbReference type="Proteomes" id="UP000199707">
    <property type="component" value="Unassembled WGS sequence"/>
</dbReference>
<evidence type="ECO:0000313" key="2">
    <source>
        <dbReference type="Proteomes" id="UP000199707"/>
    </source>
</evidence>
<evidence type="ECO:0000313" key="1">
    <source>
        <dbReference type="EMBL" id="SCX34529.1"/>
    </source>
</evidence>
<gene>
    <name evidence="1" type="ORF">SAMN02799620_06368</name>
</gene>
<dbReference type="AlphaFoldDB" id="A0A1G4X4F6"/>
<dbReference type="EMBL" id="FMUB01000025">
    <property type="protein sequence ID" value="SCX34529.1"/>
    <property type="molecule type" value="Genomic_DNA"/>
</dbReference>
<sequence length="95" mass="10158">MSNDEVIQPPRGYGIGLFGHGHQADAIVGCWATEDEARTALADMRIVVIGGPPGWHEWCGATLSSGEFCSKTRGHVADGDDWHDNGSVAWPDVVL</sequence>
<organism evidence="1 2">
    <name type="scientific">Mycolicibacterium fluoranthenivorans</name>
    <dbReference type="NCBI Taxonomy" id="258505"/>
    <lineage>
        <taxon>Bacteria</taxon>
        <taxon>Bacillati</taxon>
        <taxon>Actinomycetota</taxon>
        <taxon>Actinomycetes</taxon>
        <taxon>Mycobacteriales</taxon>
        <taxon>Mycobacteriaceae</taxon>
        <taxon>Mycolicibacterium</taxon>
    </lineage>
</organism>
<dbReference type="RefSeq" id="WP_090364923.1">
    <property type="nucleotide sequence ID" value="NZ_FMUB01000025.1"/>
</dbReference>
<name>A0A1G4X4F6_9MYCO</name>
<protein>
    <submittedName>
        <fullName evidence="1">Uncharacterized protein</fullName>
    </submittedName>
</protein>
<accession>A0A1G4X4F6</accession>